<dbReference type="GO" id="GO:0005524">
    <property type="term" value="F:ATP binding"/>
    <property type="evidence" value="ECO:0007669"/>
    <property type="project" value="UniProtKB-KW"/>
</dbReference>
<dbReference type="SUPFAM" id="SSF56112">
    <property type="entry name" value="Protein kinase-like (PK-like)"/>
    <property type="match status" value="1"/>
</dbReference>
<dbReference type="PROSITE" id="PS50011">
    <property type="entry name" value="PROTEIN_KINASE_DOM"/>
    <property type="match status" value="1"/>
</dbReference>
<organism evidence="10 11">
    <name type="scientific">Ricinus communis</name>
    <name type="common">Castor bean</name>
    <dbReference type="NCBI Taxonomy" id="3988"/>
    <lineage>
        <taxon>Eukaryota</taxon>
        <taxon>Viridiplantae</taxon>
        <taxon>Streptophyta</taxon>
        <taxon>Embryophyta</taxon>
        <taxon>Tracheophyta</taxon>
        <taxon>Spermatophyta</taxon>
        <taxon>Magnoliopsida</taxon>
        <taxon>eudicotyledons</taxon>
        <taxon>Gunneridae</taxon>
        <taxon>Pentapetalae</taxon>
        <taxon>rosids</taxon>
        <taxon>fabids</taxon>
        <taxon>Malpighiales</taxon>
        <taxon>Euphorbiaceae</taxon>
        <taxon>Acalyphoideae</taxon>
        <taxon>Acalypheae</taxon>
        <taxon>Ricinus</taxon>
    </lineage>
</organism>
<evidence type="ECO:0000256" key="2">
    <source>
        <dbReference type="ARBA" id="ARBA00022527"/>
    </source>
</evidence>
<keyword evidence="6" id="KW-0067">ATP-binding</keyword>
<dbReference type="GO" id="GO:0005737">
    <property type="term" value="C:cytoplasm"/>
    <property type="evidence" value="ECO:0000318"/>
    <property type="project" value="GO_Central"/>
</dbReference>
<dbReference type="GO" id="GO:0051301">
    <property type="term" value="P:cell division"/>
    <property type="evidence" value="ECO:0007669"/>
    <property type="project" value="UniProtKB-KW"/>
</dbReference>
<dbReference type="Gene3D" id="1.10.510.10">
    <property type="entry name" value="Transferase(Phosphotransferase) domain 1"/>
    <property type="match status" value="1"/>
</dbReference>
<evidence type="ECO:0000259" key="9">
    <source>
        <dbReference type="PROSITE" id="PS50011"/>
    </source>
</evidence>
<evidence type="ECO:0000256" key="1">
    <source>
        <dbReference type="ARBA" id="ARBA00012513"/>
    </source>
</evidence>
<dbReference type="GO" id="GO:0000727">
    <property type="term" value="P:double-strand break repair via break-induced replication"/>
    <property type="evidence" value="ECO:0000318"/>
    <property type="project" value="GO_Central"/>
</dbReference>
<dbReference type="GO" id="GO:0004674">
    <property type="term" value="F:protein serine/threonine kinase activity"/>
    <property type="evidence" value="ECO:0000318"/>
    <property type="project" value="GO_Central"/>
</dbReference>
<evidence type="ECO:0000256" key="6">
    <source>
        <dbReference type="ARBA" id="ARBA00022840"/>
    </source>
</evidence>
<evidence type="ECO:0000313" key="11">
    <source>
        <dbReference type="Proteomes" id="UP000008311"/>
    </source>
</evidence>
<keyword evidence="3 10" id="KW-0808">Transferase</keyword>
<proteinExistence type="predicted"/>
<keyword evidence="4" id="KW-0547">Nucleotide-binding</keyword>
<dbReference type="STRING" id="3988.B9T0M1"/>
<dbReference type="EMBL" id="EQ974307">
    <property type="protein sequence ID" value="EEF30604.1"/>
    <property type="molecule type" value="Genomic_DNA"/>
</dbReference>
<evidence type="ECO:0000256" key="3">
    <source>
        <dbReference type="ARBA" id="ARBA00022679"/>
    </source>
</evidence>
<dbReference type="AlphaFoldDB" id="B9T0M1"/>
<feature type="coiled-coil region" evidence="7">
    <location>
        <begin position="200"/>
        <end position="227"/>
    </location>
</feature>
<keyword evidence="2" id="KW-0723">Serine/threonine-protein kinase</keyword>
<dbReference type="eggNOG" id="KOG1167">
    <property type="taxonomic scope" value="Eukaryota"/>
</dbReference>
<dbReference type="PANTHER" id="PTHR44167">
    <property type="entry name" value="OVARIAN-SPECIFIC SERINE/THREONINE-PROTEIN KINASE LOK-RELATED"/>
    <property type="match status" value="1"/>
</dbReference>
<dbReference type="EC" id="2.7.11.1" evidence="1"/>
<dbReference type="SMART" id="SM00220">
    <property type="entry name" value="S_TKc"/>
    <property type="match status" value="1"/>
</dbReference>
<feature type="compositionally biased region" description="Polar residues" evidence="8">
    <location>
        <begin position="349"/>
        <end position="366"/>
    </location>
</feature>
<keyword evidence="11" id="KW-1185">Reference proteome</keyword>
<dbReference type="FunCoup" id="B9T0M1">
    <property type="interactions" value="1500"/>
</dbReference>
<sequence length="766" mass="86441">MLIHRPKTELTLLDSLSTTESNSDLQKAWHLLSLLLSIGHLTSPHELASLCTLFPTTPDLVEFLCSIPHSPLTLTTGNEGILVTISVIGLLAFCRFASNFNLADAFLTPIRDHSPGKLMTDAVRVYFRKRKRIQFDSLEVDKKLISVSGSAKRVRNDSSKVDFVQVHFHVTEHIRSMYVEPSFMSIKLNNIILPPNLFIKAIANKIIYQLEENVEQVEDEMDKHMILVRNGNMDPELDEESACQRIMLDSTMDIDDISFKDGFGQTSIVSLSCANADDACNAENDCFIAKIGVQCREFLTDSANMKEVESLLQPINTALLGASRESESKRKKETTSLDKERLTSDARKQTISPSTQLESVGQKQLSRPSAKMKLTFLDAISLREKATEQFSEGSKAVTTLKENLQVKRNIMAISTGQKPKQKHVNAHIKEGKKDLASFSPTDQVQTKALPCFESYIVEEEEGSGPHENAHRHHVSNELRMLERFGGKNYIIKLEGCLKSGNSDCFVLEHIEHDRPELLKKDIDLSQLRWYGYCMFRALASLHKQGIVHRDVKPGNFLFSRKSNKGHLIDFNLAMVNAKPKKEGPCVGTKGFRAPEVLFRSTYQGPKIDIWSAGVTLLYLMIGRTPFYGDPEQNIKDIAKLKGSEDLWEVAKLHDRESSFPAELYDKYLPSVTLREWCKINTKRRDFYDIIPNSLIDLVNKCLTVNPRLRISAEDALKHEFFAPCHEGPRKQRPLRQELSLDSGASLPLCEQSIENGVTVKISHQLT</sequence>
<keyword evidence="10" id="KW-0131">Cell cycle</keyword>
<evidence type="ECO:0000256" key="8">
    <source>
        <dbReference type="SAM" id="MobiDB-lite"/>
    </source>
</evidence>
<feature type="domain" description="Protein kinase" evidence="9">
    <location>
        <begin position="404"/>
        <end position="721"/>
    </location>
</feature>
<dbReference type="PROSITE" id="PS00108">
    <property type="entry name" value="PROTEIN_KINASE_ST"/>
    <property type="match status" value="1"/>
</dbReference>
<evidence type="ECO:0000256" key="7">
    <source>
        <dbReference type="SAM" id="Coils"/>
    </source>
</evidence>
<gene>
    <name evidence="10" type="ORF">RCOM_0192870</name>
</gene>
<dbReference type="InterPro" id="IPR008271">
    <property type="entry name" value="Ser/Thr_kinase_AS"/>
</dbReference>
<dbReference type="PANTHER" id="PTHR44167:SF23">
    <property type="entry name" value="CDC7 KINASE, ISOFORM A-RELATED"/>
    <property type="match status" value="1"/>
</dbReference>
<dbReference type="InterPro" id="IPR000719">
    <property type="entry name" value="Prot_kinase_dom"/>
</dbReference>
<protein>
    <recommendedName>
        <fullName evidence="1">non-specific serine/threonine protein kinase</fullName>
        <ecNumber evidence="1">2.7.11.1</ecNumber>
    </recommendedName>
</protein>
<reference evidence="11" key="1">
    <citation type="journal article" date="2010" name="Nat. Biotechnol.">
        <title>Draft genome sequence of the oilseed species Ricinus communis.</title>
        <authorList>
            <person name="Chan A.P."/>
            <person name="Crabtree J."/>
            <person name="Zhao Q."/>
            <person name="Lorenzi H."/>
            <person name="Orvis J."/>
            <person name="Puiu D."/>
            <person name="Melake-Berhan A."/>
            <person name="Jones K.M."/>
            <person name="Redman J."/>
            <person name="Chen G."/>
            <person name="Cahoon E.B."/>
            <person name="Gedil M."/>
            <person name="Stanke M."/>
            <person name="Haas B.J."/>
            <person name="Wortman J.R."/>
            <person name="Fraser-Liggett C.M."/>
            <person name="Ravel J."/>
            <person name="Rabinowicz P.D."/>
        </authorList>
    </citation>
    <scope>NUCLEOTIDE SEQUENCE [LARGE SCALE GENOMIC DNA]</scope>
    <source>
        <strain evidence="11">cv. Hale</strain>
    </source>
</reference>
<dbReference type="Proteomes" id="UP000008311">
    <property type="component" value="Unassembled WGS sequence"/>
</dbReference>
<keyword evidence="10" id="KW-0132">Cell division</keyword>
<dbReference type="FunFam" id="1.10.510.10:FF:001725">
    <property type="entry name" value="Kinase like protein"/>
    <property type="match status" value="1"/>
</dbReference>
<feature type="region of interest" description="Disordered" evidence="8">
    <location>
        <begin position="322"/>
        <end position="366"/>
    </location>
</feature>
<dbReference type="InterPro" id="IPR011009">
    <property type="entry name" value="Kinase-like_dom_sf"/>
</dbReference>
<keyword evidence="5" id="KW-0418">Kinase</keyword>
<dbReference type="Pfam" id="PF00069">
    <property type="entry name" value="Pkinase"/>
    <property type="match status" value="1"/>
</dbReference>
<keyword evidence="7" id="KW-0175">Coiled coil</keyword>
<name>B9T0M1_RICCO</name>
<dbReference type="GO" id="GO:0007165">
    <property type="term" value="P:signal transduction"/>
    <property type="evidence" value="ECO:0000318"/>
    <property type="project" value="GO_Central"/>
</dbReference>
<feature type="compositionally biased region" description="Basic and acidic residues" evidence="8">
    <location>
        <begin position="324"/>
        <end position="348"/>
    </location>
</feature>
<evidence type="ECO:0000256" key="5">
    <source>
        <dbReference type="ARBA" id="ARBA00022777"/>
    </source>
</evidence>
<evidence type="ECO:0000256" key="4">
    <source>
        <dbReference type="ARBA" id="ARBA00022741"/>
    </source>
</evidence>
<dbReference type="GO" id="GO:0005634">
    <property type="term" value="C:nucleus"/>
    <property type="evidence" value="ECO:0000318"/>
    <property type="project" value="GO_Central"/>
</dbReference>
<dbReference type="InParanoid" id="B9T0M1"/>
<evidence type="ECO:0000313" key="10">
    <source>
        <dbReference type="EMBL" id="EEF30604.1"/>
    </source>
</evidence>
<accession>B9T0M1</accession>